<organism evidence="1 2">
    <name type="scientific">Acetobacterium malicum</name>
    <dbReference type="NCBI Taxonomy" id="52692"/>
    <lineage>
        <taxon>Bacteria</taxon>
        <taxon>Bacillati</taxon>
        <taxon>Bacillota</taxon>
        <taxon>Clostridia</taxon>
        <taxon>Eubacteriales</taxon>
        <taxon>Eubacteriaceae</taxon>
        <taxon>Acetobacterium</taxon>
    </lineage>
</organism>
<evidence type="ECO:0000313" key="2">
    <source>
        <dbReference type="Proteomes" id="UP000622405"/>
    </source>
</evidence>
<keyword evidence="2" id="KW-1185">Reference proteome</keyword>
<evidence type="ECO:0000313" key="1">
    <source>
        <dbReference type="EMBL" id="MBC3901411.1"/>
    </source>
</evidence>
<dbReference type="InterPro" id="IPR053746">
    <property type="entry name" value="Viral_HT_Connector_Assembly"/>
</dbReference>
<sequence length="102" mass="11320">MDEQLLTAIQLRPGVENISAGLLSDLIADVQIELRDLINYPDDVAFPGAAFPVLKEMVLLKINRLGYEGISSTSISGVSENFVNGYPSDLMKKIMKLRRLRL</sequence>
<dbReference type="Proteomes" id="UP000622405">
    <property type="component" value="Unassembled WGS sequence"/>
</dbReference>
<comment type="caution">
    <text evidence="1">The sequence shown here is derived from an EMBL/GenBank/DDBJ whole genome shotgun (WGS) entry which is preliminary data.</text>
</comment>
<dbReference type="RefSeq" id="WP_186895462.1">
    <property type="nucleotide sequence ID" value="NZ_WJBE01000026.1"/>
</dbReference>
<accession>A0ABR6Z212</accession>
<dbReference type="Gene3D" id="1.10.246.150">
    <property type="match status" value="1"/>
</dbReference>
<gene>
    <name evidence="1" type="ORF">GH811_17565</name>
</gene>
<name>A0ABR6Z212_9FIRM</name>
<proteinExistence type="predicted"/>
<dbReference type="EMBL" id="WJBE01000026">
    <property type="protein sequence ID" value="MBC3901411.1"/>
    <property type="molecule type" value="Genomic_DNA"/>
</dbReference>
<reference evidence="1 2" key="1">
    <citation type="journal article" date="2020" name="mSystems">
        <title>Defining Genomic and Predicted Metabolic Features of the Acetobacterium Genus.</title>
        <authorList>
            <person name="Ross D.E."/>
            <person name="Marshall C.W."/>
            <person name="Gulliver D."/>
            <person name="May H.D."/>
            <person name="Norman R.S."/>
        </authorList>
    </citation>
    <scope>NUCLEOTIDE SEQUENCE [LARGE SCALE GENOMIC DNA]</scope>
    <source>
        <strain evidence="1 2">DSM 4132</strain>
    </source>
</reference>
<protein>
    <submittedName>
        <fullName evidence="1">Uncharacterized protein</fullName>
    </submittedName>
</protein>